<evidence type="ECO:0000313" key="1">
    <source>
        <dbReference type="EMBL" id="KAG5288936.1"/>
    </source>
</evidence>
<name>A0A8H7YCX1_AJECA</name>
<sequence length="70" mass="7593">MTLTEIMSGEAGGVLDAAGLYALQSTLTREISSQYCVHVTYSGISTLSVHYIHNSSNEKSSIYYLSNSNQ</sequence>
<comment type="caution">
    <text evidence="1">The sequence shown here is derived from an EMBL/GenBank/DDBJ whole genome shotgun (WGS) entry which is preliminary data.</text>
</comment>
<accession>A0A8H7YCX1</accession>
<evidence type="ECO:0000313" key="2">
    <source>
        <dbReference type="Proteomes" id="UP000670092"/>
    </source>
</evidence>
<organism evidence="1 2">
    <name type="scientific">Ajellomyces capsulatus</name>
    <name type="common">Darling's disease fungus</name>
    <name type="synonym">Histoplasma capsulatum</name>
    <dbReference type="NCBI Taxonomy" id="5037"/>
    <lineage>
        <taxon>Eukaryota</taxon>
        <taxon>Fungi</taxon>
        <taxon>Dikarya</taxon>
        <taxon>Ascomycota</taxon>
        <taxon>Pezizomycotina</taxon>
        <taxon>Eurotiomycetes</taxon>
        <taxon>Eurotiomycetidae</taxon>
        <taxon>Onygenales</taxon>
        <taxon>Ajellomycetaceae</taxon>
        <taxon>Histoplasma</taxon>
    </lineage>
</organism>
<protein>
    <submittedName>
        <fullName evidence="1">Uncharacterized protein</fullName>
    </submittedName>
</protein>
<dbReference type="EMBL" id="JAEVHI010000006">
    <property type="protein sequence ID" value="KAG5288936.1"/>
    <property type="molecule type" value="Genomic_DNA"/>
</dbReference>
<proteinExistence type="predicted"/>
<dbReference type="AlphaFoldDB" id="A0A8H7YCX1"/>
<dbReference type="VEuPathDB" id="FungiDB:I7I52_12585"/>
<reference evidence="1 2" key="1">
    <citation type="submission" date="2021-01" db="EMBL/GenBank/DDBJ databases">
        <title>Chromosome-level genome assembly of a human fungal pathogen reveals clustering of transcriptionally co-regulated genes.</title>
        <authorList>
            <person name="Voorhies M."/>
            <person name="Cohen S."/>
            <person name="Shea T.P."/>
            <person name="Petrus S."/>
            <person name="Munoz J.F."/>
            <person name="Poplawski S."/>
            <person name="Goldman W.E."/>
            <person name="Michael T."/>
            <person name="Cuomo C.A."/>
            <person name="Sil A."/>
            <person name="Beyhan S."/>
        </authorList>
    </citation>
    <scope>NUCLEOTIDE SEQUENCE [LARGE SCALE GENOMIC DNA]</scope>
    <source>
        <strain evidence="1 2">G184AR</strain>
    </source>
</reference>
<dbReference type="Proteomes" id="UP000670092">
    <property type="component" value="Unassembled WGS sequence"/>
</dbReference>
<gene>
    <name evidence="1" type="ORF">I7I52_12585</name>
</gene>